<dbReference type="EMBL" id="QSJM01000028">
    <property type="protein sequence ID" value="RHD79846.1"/>
    <property type="molecule type" value="Genomic_DNA"/>
</dbReference>
<dbReference type="SMART" id="SM00487">
    <property type="entry name" value="DEXDc"/>
    <property type="match status" value="1"/>
</dbReference>
<dbReference type="InterPro" id="IPR006935">
    <property type="entry name" value="Helicase/UvrB_N"/>
</dbReference>
<dbReference type="GO" id="GO:0005524">
    <property type="term" value="F:ATP binding"/>
    <property type="evidence" value="ECO:0007669"/>
    <property type="project" value="InterPro"/>
</dbReference>
<dbReference type="PROSITE" id="PS51192">
    <property type="entry name" value="HELICASE_ATP_BIND_1"/>
    <property type="match status" value="1"/>
</dbReference>
<dbReference type="Pfam" id="PF07669">
    <property type="entry name" value="Eco57I"/>
    <property type="match status" value="1"/>
</dbReference>
<protein>
    <submittedName>
        <fullName evidence="3">DEAD/DEAH box helicase</fullName>
    </submittedName>
</protein>
<dbReference type="SUPFAM" id="SSF52540">
    <property type="entry name" value="P-loop containing nucleoside triphosphate hydrolases"/>
    <property type="match status" value="1"/>
</dbReference>
<feature type="compositionally biased region" description="Polar residues" evidence="1">
    <location>
        <begin position="762"/>
        <end position="771"/>
    </location>
</feature>
<dbReference type="PROSITE" id="PS00092">
    <property type="entry name" value="N6_MTASE"/>
    <property type="match status" value="1"/>
</dbReference>
<dbReference type="GO" id="GO:0006304">
    <property type="term" value="P:DNA modification"/>
    <property type="evidence" value="ECO:0007669"/>
    <property type="project" value="InterPro"/>
</dbReference>
<dbReference type="Proteomes" id="UP000283429">
    <property type="component" value="Unassembled WGS sequence"/>
</dbReference>
<gene>
    <name evidence="3" type="ORF">DW783_10610</name>
</gene>
<comment type="caution">
    <text evidence="3">The sequence shown here is derived from an EMBL/GenBank/DDBJ whole genome shotgun (WGS) entry which is preliminary data.</text>
</comment>
<evidence type="ECO:0000259" key="2">
    <source>
        <dbReference type="PROSITE" id="PS51192"/>
    </source>
</evidence>
<keyword evidence="3" id="KW-0347">Helicase</keyword>
<dbReference type="InterPro" id="IPR011639">
    <property type="entry name" value="MethylTrfase_TaqI-like_dom"/>
</dbReference>
<organism evidence="3 4">
    <name type="scientific">Phocaeicola vulgatus</name>
    <name type="common">Bacteroides vulgatus</name>
    <dbReference type="NCBI Taxonomy" id="821"/>
    <lineage>
        <taxon>Bacteria</taxon>
        <taxon>Pseudomonadati</taxon>
        <taxon>Bacteroidota</taxon>
        <taxon>Bacteroidia</taxon>
        <taxon>Bacteroidales</taxon>
        <taxon>Bacteroidaceae</taxon>
        <taxon>Phocaeicola</taxon>
    </lineage>
</organism>
<dbReference type="InterPro" id="IPR014001">
    <property type="entry name" value="Helicase_ATP-bd"/>
</dbReference>
<dbReference type="GO" id="GO:0004386">
    <property type="term" value="F:helicase activity"/>
    <property type="evidence" value="ECO:0007669"/>
    <property type="project" value="UniProtKB-KW"/>
</dbReference>
<feature type="region of interest" description="Disordered" evidence="1">
    <location>
        <begin position="762"/>
        <end position="781"/>
    </location>
</feature>
<evidence type="ECO:0000256" key="1">
    <source>
        <dbReference type="SAM" id="MobiDB-lite"/>
    </source>
</evidence>
<dbReference type="InterPro" id="IPR002052">
    <property type="entry name" value="DNA_methylase_N6_adenine_CS"/>
</dbReference>
<evidence type="ECO:0000313" key="3">
    <source>
        <dbReference type="EMBL" id="RHD79846.1"/>
    </source>
</evidence>
<dbReference type="Gene3D" id="3.40.50.300">
    <property type="entry name" value="P-loop containing nucleotide triphosphate hydrolases"/>
    <property type="match status" value="2"/>
</dbReference>
<dbReference type="GO" id="GO:0032259">
    <property type="term" value="P:methylation"/>
    <property type="evidence" value="ECO:0007669"/>
    <property type="project" value="InterPro"/>
</dbReference>
<dbReference type="GO" id="GO:0009007">
    <property type="term" value="F:site-specific DNA-methyltransferase (adenine-specific) activity"/>
    <property type="evidence" value="ECO:0007669"/>
    <property type="project" value="UniProtKB-EC"/>
</dbReference>
<keyword evidence="3" id="KW-0378">Hydrolase</keyword>
<keyword evidence="3" id="KW-0547">Nucleotide-binding</keyword>
<dbReference type="Pfam" id="PF04851">
    <property type="entry name" value="ResIII"/>
    <property type="match status" value="1"/>
</dbReference>
<evidence type="ECO:0000313" key="4">
    <source>
        <dbReference type="Proteomes" id="UP000283429"/>
    </source>
</evidence>
<dbReference type="RefSeq" id="WP_118170815.1">
    <property type="nucleotide sequence ID" value="NZ_QSJM01000028.1"/>
</dbReference>
<dbReference type="GO" id="GO:0016787">
    <property type="term" value="F:hydrolase activity"/>
    <property type="evidence" value="ECO:0007669"/>
    <property type="project" value="InterPro"/>
</dbReference>
<name>A0A414H8S6_PHOVU</name>
<keyword evidence="3" id="KW-0067">ATP-binding</keyword>
<reference evidence="3 4" key="1">
    <citation type="submission" date="2018-08" db="EMBL/GenBank/DDBJ databases">
        <title>A genome reference for cultivated species of the human gut microbiota.</title>
        <authorList>
            <person name="Zou Y."/>
            <person name="Xue W."/>
            <person name="Luo G."/>
        </authorList>
    </citation>
    <scope>NUCLEOTIDE SEQUENCE [LARGE SCALE GENOMIC DNA]</scope>
    <source>
        <strain evidence="3 4">AM30-40</strain>
    </source>
</reference>
<accession>A0A414H8S6</accession>
<proteinExistence type="predicted"/>
<sequence length="1515" mass="174357">MMYTITQSRLLYVLSINDRIHRGLLKIGEVFVDNEIADNPSRHAKAVLEILNERPYMSGFTYNLEYVECTTYENSKCYNAYKVHCKLHAMGFLSKTLAKYKDPIYEQTENADIWFACTVSEIQQAIQQIKHKDDDESYGTIQFRPEQKKAINSTVKHFLKDPKKGRHYLWNAKMRFGKTLCGLEVAKQCGFRSTLIITHRPVVDKGWHDDFKKIFLTEEALNSYKLQGLEPAYGRRMMDDKDSKGDFFSLTKDVDSGKKILVFFVSMQYLRLSKFVGGKERRRDPLKQAIMEYNWDFVMVDEAHEGIDAAAGLRVMDKLKKENTCILSLSGTPFNLLDKYDESEIFTWDYVMEQKAKQTWEERHFGDPNPYADLPRMQILTFTLPKMLRDKAIENNEMFKFHEFFRVWTDEDKTQYQNMIEAETDTLKMAEHQAKFDGIEVGKFVYEVEINKFLDKLVEESETSCYPFSTDEFREHFRHTFWLLPGVKEAAALEKLLREHDVFGTENGMFQIINVAGDGNIEDKDGSALAEVLNNIRGNAKKNITKKDYTITLSCGKLTTGVSVPEWTAVLCMKGSEHTPAANYMQTIFRVQTHAVLDGRQKSDCYVFDFAPDRALTAVAETAKMAVYAQTEKGKKQLKQTQKKEEEHLAAFIKLCPVLSMDEGEMGKHFTATQIFEKLSNVYIERAVRSGYADNSIYDPEKLMNLTPEQEKALGDVHDLLGSMPASWKPETIQINKNGLGSADAEQVKYIYYLSVNNSLPSQPTTSANTDDNGRPMTEDEGWDEVMCSPSQMFPYLFVSHSQLVDGKWSSFSKPVLWKEWVNDDNDDKTSEIKKKKEQENKEKRARMSVLRGVAIRIPLLVYGAEINDDAGEEITIDNFASEEIVDQASWDEFMPKGFTKETFNILKDCFDRSIFTGAAKRIRAMVKEADNLSTEDRINKIATIFSYFHNPDKETVLTPWRVVNMHLSDCLGGWCFWNEEFDANYTEEDKYGEVIPAARFVDRGEVTKEVFGDYNARILEINSKTGLYPLYMAYSMFKQVKEPAYFNEKLTGERGKNKNAEQYYHQAGNDLEIWKDVLQDNIFVVCRTPMAVSITKRTLAGFRKDVRMNVKCYEREVNGEKLDMISILRSYPEFFHEDIVRGNDFWHVYSAIPKANNEDINNMKFTAIVGNPPYQLTVAKKDTSNGQKSVVNIFQHFQIASDELAKYTSLIYPGGRWIHRSGKGLDTFGFNQINDPHLSLLEFFPNSDDIFEKVGIADGLSIVFKDMNKTADGFDYVYIKDGIRICEHTENPGEHLMPLNPFDVSIVESITKITRQQFSFMHDTILPRSLFSIESDFVEKNPNLVRNYVDGDMFFDPKSEIKLFTNDKAGKSGRAKWYVANKNVITTGKEYLDKWKVVVSSANAGGQKRSNQLAILDNHSAFGRSRVAIKTFDTRKEAENFYKYMKSELIRFAFLMTDESLTSLGKLVPDIGKYTDDNGILDFKKDINEQLYKLFDIKEEAQKHIRYILSTKAE</sequence>
<dbReference type="InterPro" id="IPR027417">
    <property type="entry name" value="P-loop_NTPase"/>
</dbReference>
<feature type="domain" description="Helicase ATP-binding" evidence="2">
    <location>
        <begin position="159"/>
        <end position="351"/>
    </location>
</feature>
<dbReference type="GO" id="GO:0003677">
    <property type="term" value="F:DNA binding"/>
    <property type="evidence" value="ECO:0007669"/>
    <property type="project" value="InterPro"/>
</dbReference>